<feature type="region of interest" description="Disordered" evidence="1">
    <location>
        <begin position="1"/>
        <end position="47"/>
    </location>
</feature>
<organism evidence="2 3">
    <name type="scientific">Hyaloperonospora arabidopsidis (strain Emoy2)</name>
    <name type="common">Downy mildew agent</name>
    <name type="synonym">Peronospora arabidopsidis</name>
    <dbReference type="NCBI Taxonomy" id="559515"/>
    <lineage>
        <taxon>Eukaryota</taxon>
        <taxon>Sar</taxon>
        <taxon>Stramenopiles</taxon>
        <taxon>Oomycota</taxon>
        <taxon>Peronosporomycetes</taxon>
        <taxon>Peronosporales</taxon>
        <taxon>Peronosporaceae</taxon>
        <taxon>Hyaloperonospora</taxon>
    </lineage>
</organism>
<keyword evidence="3" id="KW-1185">Reference proteome</keyword>
<protein>
    <submittedName>
        <fullName evidence="2">Uncharacterized protein</fullName>
    </submittedName>
</protein>
<proteinExistence type="predicted"/>
<dbReference type="HOGENOM" id="CLU_1558216_0_0_1"/>
<evidence type="ECO:0000256" key="1">
    <source>
        <dbReference type="SAM" id="MobiDB-lite"/>
    </source>
</evidence>
<dbReference type="AlphaFoldDB" id="M4BPF5"/>
<evidence type="ECO:0000313" key="3">
    <source>
        <dbReference type="Proteomes" id="UP000011713"/>
    </source>
</evidence>
<dbReference type="VEuPathDB" id="FungiDB:HpaG808294"/>
<sequence>MSDHGEAECASGTANQSRAPSRSAEVTTMDVGAPNVDTPSPKSSSPSGVRVLLECRRFGKVFSLMRQPRQCPQSRMFVHGLLADRRNTNTNTAFFMSALVANIATEWTAFNARCRLWRSGHLWRGSRAKCFCRNHQSLSLRHMLLLKGMSSYLIFAIDYVHGSMRAFQLALP</sequence>
<name>M4BPF5_HYAAE</name>
<reference evidence="2" key="2">
    <citation type="submission" date="2015-06" db="UniProtKB">
        <authorList>
            <consortium name="EnsemblProtists"/>
        </authorList>
    </citation>
    <scope>IDENTIFICATION</scope>
    <source>
        <strain evidence="2">Emoy2</strain>
    </source>
</reference>
<dbReference type="EMBL" id="JH598509">
    <property type="status" value="NOT_ANNOTATED_CDS"/>
    <property type="molecule type" value="Genomic_DNA"/>
</dbReference>
<feature type="compositionally biased region" description="Polar residues" evidence="1">
    <location>
        <begin position="12"/>
        <end position="26"/>
    </location>
</feature>
<dbReference type="EnsemblProtists" id="HpaT808294">
    <property type="protein sequence ID" value="HpaP808294"/>
    <property type="gene ID" value="HpaG808294"/>
</dbReference>
<dbReference type="Proteomes" id="UP000011713">
    <property type="component" value="Unassembled WGS sequence"/>
</dbReference>
<reference evidence="3" key="1">
    <citation type="journal article" date="2010" name="Science">
        <title>Signatures of adaptation to obligate biotrophy in the Hyaloperonospora arabidopsidis genome.</title>
        <authorList>
            <person name="Baxter L."/>
            <person name="Tripathy S."/>
            <person name="Ishaque N."/>
            <person name="Boot N."/>
            <person name="Cabral A."/>
            <person name="Kemen E."/>
            <person name="Thines M."/>
            <person name="Ah-Fong A."/>
            <person name="Anderson R."/>
            <person name="Badejoko W."/>
            <person name="Bittner-Eddy P."/>
            <person name="Boore J.L."/>
            <person name="Chibucos M.C."/>
            <person name="Coates M."/>
            <person name="Dehal P."/>
            <person name="Delehaunty K."/>
            <person name="Dong S."/>
            <person name="Downton P."/>
            <person name="Dumas B."/>
            <person name="Fabro G."/>
            <person name="Fronick C."/>
            <person name="Fuerstenberg S.I."/>
            <person name="Fulton L."/>
            <person name="Gaulin E."/>
            <person name="Govers F."/>
            <person name="Hughes L."/>
            <person name="Humphray S."/>
            <person name="Jiang R.H."/>
            <person name="Judelson H."/>
            <person name="Kamoun S."/>
            <person name="Kyung K."/>
            <person name="Meijer H."/>
            <person name="Minx P."/>
            <person name="Morris P."/>
            <person name="Nelson J."/>
            <person name="Phuntumart V."/>
            <person name="Qutob D."/>
            <person name="Rehmany A."/>
            <person name="Rougon-Cardoso A."/>
            <person name="Ryden P."/>
            <person name="Torto-Alalibo T."/>
            <person name="Studholme D."/>
            <person name="Wang Y."/>
            <person name="Win J."/>
            <person name="Wood J."/>
            <person name="Clifton S.W."/>
            <person name="Rogers J."/>
            <person name="Van den Ackerveken G."/>
            <person name="Jones J.D."/>
            <person name="McDowell J.M."/>
            <person name="Beynon J."/>
            <person name="Tyler B.M."/>
        </authorList>
    </citation>
    <scope>NUCLEOTIDE SEQUENCE [LARGE SCALE GENOMIC DNA]</scope>
    <source>
        <strain evidence="3">Emoy2</strain>
    </source>
</reference>
<accession>M4BPF5</accession>
<feature type="compositionally biased region" description="Polar residues" evidence="1">
    <location>
        <begin position="37"/>
        <end position="47"/>
    </location>
</feature>
<evidence type="ECO:0000313" key="2">
    <source>
        <dbReference type="EnsemblProtists" id="HpaP808294"/>
    </source>
</evidence>
<dbReference type="InParanoid" id="M4BPF5"/>